<dbReference type="InterPro" id="IPR002104">
    <property type="entry name" value="Integrase_catalytic"/>
</dbReference>
<dbReference type="InterPro" id="IPR013762">
    <property type="entry name" value="Integrase-like_cat_sf"/>
</dbReference>
<comment type="caution">
    <text evidence="3">The sequence shown here is derived from an EMBL/GenBank/DDBJ whole genome shotgun (WGS) entry which is preliminary data.</text>
</comment>
<dbReference type="Proteomes" id="UP000683360">
    <property type="component" value="Unassembled WGS sequence"/>
</dbReference>
<evidence type="ECO:0000313" key="3">
    <source>
        <dbReference type="EMBL" id="CAG2242190.1"/>
    </source>
</evidence>
<evidence type="ECO:0000259" key="2">
    <source>
        <dbReference type="Pfam" id="PF00589"/>
    </source>
</evidence>
<keyword evidence="4" id="KW-1185">Reference proteome</keyword>
<dbReference type="OrthoDB" id="5979632at2759"/>
<reference evidence="3" key="1">
    <citation type="submission" date="2021-03" db="EMBL/GenBank/DDBJ databases">
        <authorList>
            <person name="Bekaert M."/>
        </authorList>
    </citation>
    <scope>NUCLEOTIDE SEQUENCE</scope>
</reference>
<protein>
    <recommendedName>
        <fullName evidence="2">Tyr recombinase domain-containing protein</fullName>
    </recommendedName>
</protein>
<dbReference type="PANTHER" id="PTHR21446">
    <property type="entry name" value="DUF3504 DOMAIN-CONTAINING PROTEIN"/>
    <property type="match status" value="1"/>
</dbReference>
<dbReference type="GO" id="GO:0006310">
    <property type="term" value="P:DNA recombination"/>
    <property type="evidence" value="ECO:0007669"/>
    <property type="project" value="UniProtKB-KW"/>
</dbReference>
<sequence>MKSVKQYQFSRFMGDISRNAGCSRLYTAHCLRATAIQAMNDAGFELRHIMYMSGHKNESSVRSYNRGCSVLQKESLSETLSSISSGYDVSAQKSTPAPVLTVSTAENASVTSNVTSVPSPLQTSSENAQVNNRTMPMSLSSNNFMSSGFISNSAFNNCVLQFSGQN</sequence>
<dbReference type="Gene3D" id="1.10.443.10">
    <property type="entry name" value="Intergrase catalytic core"/>
    <property type="match status" value="1"/>
</dbReference>
<dbReference type="InterPro" id="IPR011010">
    <property type="entry name" value="DNA_brk_join_enz"/>
</dbReference>
<dbReference type="GO" id="GO:0003677">
    <property type="term" value="F:DNA binding"/>
    <property type="evidence" value="ECO:0007669"/>
    <property type="project" value="InterPro"/>
</dbReference>
<evidence type="ECO:0000256" key="1">
    <source>
        <dbReference type="ARBA" id="ARBA00023172"/>
    </source>
</evidence>
<name>A0A8S3U8Q5_MYTED</name>
<accession>A0A8S3U8Q5</accession>
<feature type="domain" description="Tyr recombinase" evidence="2">
    <location>
        <begin position="4"/>
        <end position="66"/>
    </location>
</feature>
<dbReference type="Pfam" id="PF00589">
    <property type="entry name" value="Phage_integrase"/>
    <property type="match status" value="1"/>
</dbReference>
<dbReference type="GO" id="GO:0015074">
    <property type="term" value="P:DNA integration"/>
    <property type="evidence" value="ECO:0007669"/>
    <property type="project" value="InterPro"/>
</dbReference>
<dbReference type="PANTHER" id="PTHR21446:SF12">
    <property type="entry name" value="POTASSIUM CHANNEL TETRAMERIZATION DOMAIN CONTAINING 1"/>
    <property type="match status" value="1"/>
</dbReference>
<gene>
    <name evidence="3" type="ORF">MEDL_54394</name>
</gene>
<proteinExistence type="predicted"/>
<keyword evidence="1" id="KW-0233">DNA recombination</keyword>
<dbReference type="AlphaFoldDB" id="A0A8S3U8Q5"/>
<dbReference type="SUPFAM" id="SSF56349">
    <property type="entry name" value="DNA breaking-rejoining enzymes"/>
    <property type="match status" value="1"/>
</dbReference>
<evidence type="ECO:0000313" key="4">
    <source>
        <dbReference type="Proteomes" id="UP000683360"/>
    </source>
</evidence>
<organism evidence="3 4">
    <name type="scientific">Mytilus edulis</name>
    <name type="common">Blue mussel</name>
    <dbReference type="NCBI Taxonomy" id="6550"/>
    <lineage>
        <taxon>Eukaryota</taxon>
        <taxon>Metazoa</taxon>
        <taxon>Spiralia</taxon>
        <taxon>Lophotrochozoa</taxon>
        <taxon>Mollusca</taxon>
        <taxon>Bivalvia</taxon>
        <taxon>Autobranchia</taxon>
        <taxon>Pteriomorphia</taxon>
        <taxon>Mytilida</taxon>
        <taxon>Mytiloidea</taxon>
        <taxon>Mytilidae</taxon>
        <taxon>Mytilinae</taxon>
        <taxon>Mytilus</taxon>
    </lineage>
</organism>
<dbReference type="InterPro" id="IPR052787">
    <property type="entry name" value="MAVS"/>
</dbReference>
<dbReference type="EMBL" id="CAJPWZ010002637">
    <property type="protein sequence ID" value="CAG2242190.1"/>
    <property type="molecule type" value="Genomic_DNA"/>
</dbReference>